<keyword evidence="1" id="KW-1133">Transmembrane helix</keyword>
<evidence type="ECO:0000313" key="3">
    <source>
        <dbReference type="Proteomes" id="UP001610818"/>
    </source>
</evidence>
<gene>
    <name evidence="2" type="ORF">ACH4F9_37570</name>
</gene>
<keyword evidence="1" id="KW-0812">Transmembrane</keyword>
<feature type="transmembrane region" description="Helical" evidence="1">
    <location>
        <begin position="111"/>
        <end position="134"/>
    </location>
</feature>
<proteinExistence type="predicted"/>
<feature type="transmembrane region" description="Helical" evidence="1">
    <location>
        <begin position="28"/>
        <end position="50"/>
    </location>
</feature>
<keyword evidence="1" id="KW-0472">Membrane</keyword>
<feature type="transmembrane region" description="Helical" evidence="1">
    <location>
        <begin position="70"/>
        <end position="91"/>
    </location>
</feature>
<reference evidence="2 3" key="1">
    <citation type="submission" date="2024-10" db="EMBL/GenBank/DDBJ databases">
        <title>The Natural Products Discovery Center: Release of the First 8490 Sequenced Strains for Exploring Actinobacteria Biosynthetic Diversity.</title>
        <authorList>
            <person name="Kalkreuter E."/>
            <person name="Kautsar S.A."/>
            <person name="Yang D."/>
            <person name="Bader C.D."/>
            <person name="Teijaro C.N."/>
            <person name="Fluegel L."/>
            <person name="Davis C.M."/>
            <person name="Simpson J.R."/>
            <person name="Lauterbach L."/>
            <person name="Steele A.D."/>
            <person name="Gui C."/>
            <person name="Meng S."/>
            <person name="Li G."/>
            <person name="Viehrig K."/>
            <person name="Ye F."/>
            <person name="Su P."/>
            <person name="Kiefer A.F."/>
            <person name="Nichols A."/>
            <person name="Cepeda A.J."/>
            <person name="Yan W."/>
            <person name="Fan B."/>
            <person name="Jiang Y."/>
            <person name="Adhikari A."/>
            <person name="Zheng C.-J."/>
            <person name="Schuster L."/>
            <person name="Cowan T.M."/>
            <person name="Smanski M.J."/>
            <person name="Chevrette M.G."/>
            <person name="De Carvalho L.P.S."/>
            <person name="Shen B."/>
        </authorList>
    </citation>
    <scope>NUCLEOTIDE SEQUENCE [LARGE SCALE GENOMIC DNA]</scope>
    <source>
        <strain evidence="2 3">NPDC017990</strain>
    </source>
</reference>
<dbReference type="EMBL" id="JBIRGQ010000008">
    <property type="protein sequence ID" value="MFH8550715.1"/>
    <property type="molecule type" value="Genomic_DNA"/>
</dbReference>
<feature type="transmembrane region" description="Helical" evidence="1">
    <location>
        <begin position="146"/>
        <end position="168"/>
    </location>
</feature>
<dbReference type="RefSeq" id="WP_397717307.1">
    <property type="nucleotide sequence ID" value="NZ_JBIRGN010000008.1"/>
</dbReference>
<name>A0ABW7R294_9ACTN</name>
<evidence type="ECO:0008006" key="4">
    <source>
        <dbReference type="Google" id="ProtNLM"/>
    </source>
</evidence>
<accession>A0ABW7R294</accession>
<comment type="caution">
    <text evidence="2">The sequence shown here is derived from an EMBL/GenBank/DDBJ whole genome shotgun (WGS) entry which is preliminary data.</text>
</comment>
<keyword evidence="3" id="KW-1185">Reference proteome</keyword>
<organism evidence="2 3">
    <name type="scientific">Streptomyces longisporoflavus</name>
    <dbReference type="NCBI Taxonomy" id="28044"/>
    <lineage>
        <taxon>Bacteria</taxon>
        <taxon>Bacillati</taxon>
        <taxon>Actinomycetota</taxon>
        <taxon>Actinomycetes</taxon>
        <taxon>Kitasatosporales</taxon>
        <taxon>Streptomycetaceae</taxon>
        <taxon>Streptomyces</taxon>
    </lineage>
</organism>
<protein>
    <recommendedName>
        <fullName evidence="4">Integral membrane protein</fullName>
    </recommendedName>
</protein>
<evidence type="ECO:0000256" key="1">
    <source>
        <dbReference type="SAM" id="Phobius"/>
    </source>
</evidence>
<dbReference type="Proteomes" id="UP001610818">
    <property type="component" value="Unassembled WGS sequence"/>
</dbReference>
<sequence>MAVLWVEGFGLILPLPLFGVIPEATSVFVLPVVALMLFFVAALVSAFFVLPSVALGHWLAERRGSGRRGWWLVGAALLVLVFVGSLSLFVVASCEGGPVLGSWRDSLDWLLYASVFYCISIPAVLAAHNVVVRADAGYRVWSARQVLGYGSVALLVESLAVLWVLIVLG</sequence>
<evidence type="ECO:0000313" key="2">
    <source>
        <dbReference type="EMBL" id="MFH8550715.1"/>
    </source>
</evidence>